<dbReference type="Proteomes" id="UP000601710">
    <property type="component" value="Chromosome 20"/>
</dbReference>
<accession>A0A6J8FCU2</accession>
<sequence length="202" mass="22045">MPRKRSSYVTCTVNGTACRSDDGMYDVKALYGPHTLLLRAPTTAPSSSFLSSAPSPAEASRRRSEPLTSFTICAVDARGRFVVKQSGTYEVGAIGAVEKQAEAEAEAEAEVQAATHDVQRVPEAASKTAGERQSAMKEVRRAPNKYSMFLSKFSKVFSLKGFQAAAAEWRRFSAESKRREEVDALIAAVVRSGRYPMRQPKS</sequence>
<protein>
    <submittedName>
        <fullName evidence="2">Hypothetical_protein_conserved</fullName>
    </submittedName>
</protein>
<gene>
    <name evidence="2" type="ORF">LDHU3_20.0220</name>
</gene>
<feature type="region of interest" description="Disordered" evidence="1">
    <location>
        <begin position="43"/>
        <end position="63"/>
    </location>
</feature>
<proteinExistence type="predicted"/>
<name>A0A6J8FCU2_LEIDO</name>
<dbReference type="VEuPathDB" id="TriTrypDB:LdBPK_200210.1"/>
<evidence type="ECO:0000313" key="2">
    <source>
        <dbReference type="EMBL" id="CAC5429579.1"/>
    </source>
</evidence>
<dbReference type="EMBL" id="LR812640">
    <property type="protein sequence ID" value="CAC5429579.1"/>
    <property type="molecule type" value="Genomic_DNA"/>
</dbReference>
<evidence type="ECO:0000256" key="1">
    <source>
        <dbReference type="SAM" id="MobiDB-lite"/>
    </source>
</evidence>
<evidence type="ECO:0000313" key="3">
    <source>
        <dbReference type="Proteomes" id="UP000601710"/>
    </source>
</evidence>
<dbReference type="AlphaFoldDB" id="A0A6J8FCU2"/>
<feature type="compositionally biased region" description="Low complexity" evidence="1">
    <location>
        <begin position="43"/>
        <end position="58"/>
    </location>
</feature>
<organism evidence="2 3">
    <name type="scientific">Leishmania donovani</name>
    <dbReference type="NCBI Taxonomy" id="5661"/>
    <lineage>
        <taxon>Eukaryota</taxon>
        <taxon>Discoba</taxon>
        <taxon>Euglenozoa</taxon>
        <taxon>Kinetoplastea</taxon>
        <taxon>Metakinetoplastina</taxon>
        <taxon>Trypanosomatida</taxon>
        <taxon>Trypanosomatidae</taxon>
        <taxon>Leishmaniinae</taxon>
        <taxon>Leishmania</taxon>
    </lineage>
</organism>
<reference evidence="2" key="1">
    <citation type="submission" date="2020-06" db="EMBL/GenBank/DDBJ databases">
        <authorList>
            <person name="Camacho E."/>
            <person name="Gonzalez-de la Fuente S."/>
            <person name="Rastrojo A."/>
            <person name="Peiro-Pastor R."/>
            <person name="Solana JC."/>
            <person name="Tabera L."/>
            <person name="Gamarro F."/>
            <person name="Carrasco-Ramiro F."/>
            <person name="Requena JM."/>
            <person name="Aguado B."/>
        </authorList>
    </citation>
    <scope>NUCLEOTIDE SEQUENCE</scope>
</reference>
<dbReference type="VEuPathDB" id="TriTrypDB:LDHU3_20.0220"/>
<dbReference type="VEuPathDB" id="TriTrypDB:LdCL_200006900"/>